<dbReference type="EMBL" id="CP001683">
    <property type="protein sequence ID" value="ACU96439.1"/>
    <property type="molecule type" value="Genomic_DNA"/>
</dbReference>
<keyword evidence="6 8" id="KW-0472">Membrane</keyword>
<dbReference type="Proteomes" id="UP000000841">
    <property type="component" value="Chromosome"/>
</dbReference>
<feature type="transmembrane region" description="Helical" evidence="8">
    <location>
        <begin position="158"/>
        <end position="178"/>
    </location>
</feature>
<feature type="compositionally biased region" description="Basic and acidic residues" evidence="7">
    <location>
        <begin position="322"/>
        <end position="335"/>
    </location>
</feature>
<feature type="compositionally biased region" description="Basic and acidic residues" evidence="7">
    <location>
        <begin position="285"/>
        <end position="312"/>
    </location>
</feature>
<dbReference type="eggNOG" id="COG0671">
    <property type="taxonomic scope" value="Bacteria"/>
</dbReference>
<keyword evidence="5 8" id="KW-1133">Transmembrane helix</keyword>
<evidence type="ECO:0000256" key="6">
    <source>
        <dbReference type="ARBA" id="ARBA00023136"/>
    </source>
</evidence>
<dbReference type="STRING" id="471857.Svir_13960"/>
<dbReference type="KEGG" id="svi:Svir_13960"/>
<feature type="transmembrane region" description="Helical" evidence="8">
    <location>
        <begin position="184"/>
        <end position="202"/>
    </location>
</feature>
<dbReference type="Gene3D" id="1.20.144.10">
    <property type="entry name" value="Phosphatidic acid phosphatase type 2/haloperoxidase"/>
    <property type="match status" value="1"/>
</dbReference>
<reference evidence="10 11" key="1">
    <citation type="journal article" date="2009" name="Stand. Genomic Sci.">
        <title>Complete genome sequence of Saccharomonospora viridis type strain (P101).</title>
        <authorList>
            <person name="Pati A."/>
            <person name="Sikorski J."/>
            <person name="Nolan M."/>
            <person name="Lapidus A."/>
            <person name="Copeland A."/>
            <person name="Glavina Del Rio T."/>
            <person name="Lucas S."/>
            <person name="Chen F."/>
            <person name="Tice H."/>
            <person name="Pitluck S."/>
            <person name="Cheng J.F."/>
            <person name="Chertkov O."/>
            <person name="Brettin T."/>
            <person name="Han C."/>
            <person name="Detter J.C."/>
            <person name="Kuske C."/>
            <person name="Bruce D."/>
            <person name="Goodwin L."/>
            <person name="Chain P."/>
            <person name="D'haeseleer P."/>
            <person name="Chen A."/>
            <person name="Palaniappan K."/>
            <person name="Ivanova N."/>
            <person name="Mavromatis K."/>
            <person name="Mikhailova N."/>
            <person name="Rohde M."/>
            <person name="Tindall B.J."/>
            <person name="Goker M."/>
            <person name="Bristow J."/>
            <person name="Eisen J.A."/>
            <person name="Markowitz V."/>
            <person name="Hugenholtz P."/>
            <person name="Kyrpides N.C."/>
            <person name="Klenk H.P."/>
        </authorList>
    </citation>
    <scope>NUCLEOTIDE SEQUENCE [LARGE SCALE GENOMIC DNA]</scope>
    <source>
        <strain evidence="11">ATCC 15386 / DSM 43017 / JCM 3036 / NBRC 12207 / P101</strain>
    </source>
</reference>
<protein>
    <submittedName>
        <fullName evidence="10">Membrane-associated phospholipid phosphatase</fullName>
    </submittedName>
</protein>
<feature type="compositionally biased region" description="Basic and acidic residues" evidence="7">
    <location>
        <begin position="255"/>
        <end position="264"/>
    </location>
</feature>
<name>C7MQE0_SACVD</name>
<dbReference type="Pfam" id="PF01569">
    <property type="entry name" value="PAP2"/>
    <property type="match status" value="1"/>
</dbReference>
<gene>
    <name evidence="10" type="ordered locus">Svir_13960</name>
</gene>
<evidence type="ECO:0000259" key="9">
    <source>
        <dbReference type="SMART" id="SM00014"/>
    </source>
</evidence>
<evidence type="ECO:0000256" key="2">
    <source>
        <dbReference type="ARBA" id="ARBA00022475"/>
    </source>
</evidence>
<dbReference type="SUPFAM" id="SSF48317">
    <property type="entry name" value="Acid phosphatase/Vanadium-dependent haloperoxidase"/>
    <property type="match status" value="1"/>
</dbReference>
<dbReference type="GO" id="GO:0005886">
    <property type="term" value="C:plasma membrane"/>
    <property type="evidence" value="ECO:0007669"/>
    <property type="project" value="UniProtKB-SubCell"/>
</dbReference>
<feature type="compositionally biased region" description="Basic residues" evidence="7">
    <location>
        <begin position="379"/>
        <end position="390"/>
    </location>
</feature>
<dbReference type="HOGENOM" id="CLU_059547_0_0_11"/>
<feature type="compositionally biased region" description="Acidic residues" evidence="7">
    <location>
        <begin position="265"/>
        <end position="284"/>
    </location>
</feature>
<evidence type="ECO:0000256" key="3">
    <source>
        <dbReference type="ARBA" id="ARBA00022692"/>
    </source>
</evidence>
<feature type="transmembrane region" description="Helical" evidence="8">
    <location>
        <begin position="54"/>
        <end position="75"/>
    </location>
</feature>
<evidence type="ECO:0000256" key="7">
    <source>
        <dbReference type="SAM" id="MobiDB-lite"/>
    </source>
</evidence>
<comment type="subcellular location">
    <subcellularLocation>
        <location evidence="1">Cell membrane</location>
        <topology evidence="1">Multi-pass membrane protein</topology>
    </subcellularLocation>
</comment>
<dbReference type="InterPro" id="IPR000326">
    <property type="entry name" value="PAP2/HPO"/>
</dbReference>
<evidence type="ECO:0000313" key="11">
    <source>
        <dbReference type="Proteomes" id="UP000000841"/>
    </source>
</evidence>
<dbReference type="PANTHER" id="PTHR14969">
    <property type="entry name" value="SPHINGOSINE-1-PHOSPHATE PHOSPHOHYDROLASE"/>
    <property type="match status" value="1"/>
</dbReference>
<keyword evidence="11" id="KW-1185">Reference proteome</keyword>
<keyword evidence="3 8" id="KW-0812">Transmembrane</keyword>
<proteinExistence type="predicted"/>
<organism evidence="10 11">
    <name type="scientific">Saccharomonospora viridis (strain ATCC 15386 / DSM 43017 / JCM 3036 / CCUG 5913 / NBRC 12207 / NCIMB 9602 / P101)</name>
    <name type="common">Thermoactinomyces viridis</name>
    <dbReference type="NCBI Taxonomy" id="471857"/>
    <lineage>
        <taxon>Bacteria</taxon>
        <taxon>Bacillati</taxon>
        <taxon>Actinomycetota</taxon>
        <taxon>Actinomycetes</taxon>
        <taxon>Pseudonocardiales</taxon>
        <taxon>Pseudonocardiaceae</taxon>
        <taxon>Saccharomonospora</taxon>
    </lineage>
</organism>
<sequence>MFHEAAETVSGGHSAVPAQAAESLDVDGVPDVSAELYRAVLDAANAAPSWVQHFAVFFTEAGVVALGLMMVFGWWRARGESGRAMAAALLAPAATMLAYGISEIAKLIIEQDRPCRAVPGAVPLTDCPPVGDWSFPSNHSTIAGGAAMAVFLCRRGRLGVTALILGAFVALSRVVVGVHYPHDVGVGFGLGVLVATAVLSLVTQRVTPLVDRLRSQATLGVLLGPGGPTTAPERSRPEGEEASDRSSPADDADDAVARSRRADDEDHSDYDDYDDYDDYGEDDAFLERPASEEDPLVERSLPEDETVFERPIAENATVFERPLPKEKTVFERPLPEDETSVLPATTRQTPDSAPTRLLPRTPHWPPELTDHDRWSPPPRRPRPPRGPHRR</sequence>
<feature type="compositionally biased region" description="Low complexity" evidence="7">
    <location>
        <begin position="221"/>
        <end position="232"/>
    </location>
</feature>
<feature type="compositionally biased region" description="Basic and acidic residues" evidence="7">
    <location>
        <begin position="233"/>
        <end position="248"/>
    </location>
</feature>
<keyword evidence="4" id="KW-0378">Hydrolase</keyword>
<feature type="region of interest" description="Disordered" evidence="7">
    <location>
        <begin position="221"/>
        <end position="390"/>
    </location>
</feature>
<evidence type="ECO:0000256" key="4">
    <source>
        <dbReference type="ARBA" id="ARBA00022801"/>
    </source>
</evidence>
<accession>C7MQE0</accession>
<dbReference type="GO" id="GO:0016787">
    <property type="term" value="F:hydrolase activity"/>
    <property type="evidence" value="ECO:0007669"/>
    <property type="project" value="UniProtKB-KW"/>
</dbReference>
<evidence type="ECO:0000256" key="5">
    <source>
        <dbReference type="ARBA" id="ARBA00022989"/>
    </source>
</evidence>
<dbReference type="AlphaFoldDB" id="C7MQE0"/>
<evidence type="ECO:0000256" key="1">
    <source>
        <dbReference type="ARBA" id="ARBA00004651"/>
    </source>
</evidence>
<dbReference type="RefSeq" id="WP_015785754.1">
    <property type="nucleotide sequence ID" value="NC_013159.1"/>
</dbReference>
<keyword evidence="2" id="KW-1003">Cell membrane</keyword>
<dbReference type="InterPro" id="IPR036938">
    <property type="entry name" value="PAP2/HPO_sf"/>
</dbReference>
<evidence type="ECO:0000256" key="8">
    <source>
        <dbReference type="SAM" id="Phobius"/>
    </source>
</evidence>
<feature type="domain" description="Phosphatidic acid phosphatase type 2/haloperoxidase" evidence="9">
    <location>
        <begin position="84"/>
        <end position="199"/>
    </location>
</feature>
<feature type="compositionally biased region" description="Polar residues" evidence="7">
    <location>
        <begin position="342"/>
        <end position="352"/>
    </location>
</feature>
<dbReference type="SMART" id="SM00014">
    <property type="entry name" value="acidPPc"/>
    <property type="match status" value="1"/>
</dbReference>
<evidence type="ECO:0000313" key="10">
    <source>
        <dbReference type="EMBL" id="ACU96439.1"/>
    </source>
</evidence>
<dbReference type="PANTHER" id="PTHR14969:SF62">
    <property type="entry name" value="DECAPRENYLPHOSPHORYL-5-PHOSPHORIBOSE PHOSPHATASE RV3807C-RELATED"/>
    <property type="match status" value="1"/>
</dbReference>